<name>A0A0F0LGN3_9MICO</name>
<comment type="similarity">
    <text evidence="1 2">Belongs to the phD/YefM antitoxin family.</text>
</comment>
<protein>
    <recommendedName>
        <fullName evidence="2">Antitoxin</fullName>
    </recommendedName>
</protein>
<dbReference type="InterPro" id="IPR006442">
    <property type="entry name" value="Antitoxin_Phd/YefM"/>
</dbReference>
<gene>
    <name evidence="3" type="ORF">RS86_03573</name>
</gene>
<dbReference type="Pfam" id="PF02604">
    <property type="entry name" value="PhdYeFM_antitox"/>
    <property type="match status" value="1"/>
</dbReference>
<dbReference type="PATRIC" id="fig|582680.6.peg.3657"/>
<comment type="function">
    <text evidence="2">Antitoxin component of a type II toxin-antitoxin (TA) system.</text>
</comment>
<dbReference type="Gene3D" id="3.40.1620.10">
    <property type="entry name" value="YefM-like domain"/>
    <property type="match status" value="1"/>
</dbReference>
<dbReference type="NCBIfam" id="TIGR01552">
    <property type="entry name" value="phd_fam"/>
    <property type="match status" value="1"/>
</dbReference>
<dbReference type="InterPro" id="IPR036165">
    <property type="entry name" value="YefM-like_sf"/>
</dbReference>
<dbReference type="AlphaFoldDB" id="A0A0F0LGN3"/>
<evidence type="ECO:0000256" key="2">
    <source>
        <dbReference type="RuleBase" id="RU362080"/>
    </source>
</evidence>
<sequence>MTQVNVHEAKTQLSALIARVLDGEQITIARAGKPVVDLIPHERTTIVYGLLKDEPLPDPALFDGIDPEIQEMFYGPDWAEEPAQ</sequence>
<evidence type="ECO:0000256" key="1">
    <source>
        <dbReference type="ARBA" id="ARBA00009981"/>
    </source>
</evidence>
<proteinExistence type="inferred from homology"/>
<reference evidence="3 4" key="1">
    <citation type="submission" date="2015-02" db="EMBL/GenBank/DDBJ databases">
        <title>Draft genome sequences of ten Microbacterium spp. with emphasis on heavy metal contaminated environments.</title>
        <authorList>
            <person name="Corretto E."/>
        </authorList>
    </citation>
    <scope>NUCLEOTIDE SEQUENCE [LARGE SCALE GENOMIC DNA]</scope>
    <source>
        <strain evidence="3 4">ARN176</strain>
    </source>
</reference>
<dbReference type="Proteomes" id="UP000033740">
    <property type="component" value="Unassembled WGS sequence"/>
</dbReference>
<dbReference type="EMBL" id="JYIX01000039">
    <property type="protein sequence ID" value="KJL31450.1"/>
    <property type="molecule type" value="Genomic_DNA"/>
</dbReference>
<accession>A0A0F0LGN3</accession>
<comment type="caution">
    <text evidence="3">The sequence shown here is derived from an EMBL/GenBank/DDBJ whole genome shotgun (WGS) entry which is preliminary data.</text>
</comment>
<dbReference type="RefSeq" id="WP_045273672.1">
    <property type="nucleotide sequence ID" value="NZ_JYIX01000039.1"/>
</dbReference>
<keyword evidence="4" id="KW-1185">Reference proteome</keyword>
<dbReference type="SUPFAM" id="SSF143120">
    <property type="entry name" value="YefM-like"/>
    <property type="match status" value="1"/>
</dbReference>
<organism evidence="3 4">
    <name type="scientific">Microbacterium azadirachtae</name>
    <dbReference type="NCBI Taxonomy" id="582680"/>
    <lineage>
        <taxon>Bacteria</taxon>
        <taxon>Bacillati</taxon>
        <taxon>Actinomycetota</taxon>
        <taxon>Actinomycetes</taxon>
        <taxon>Micrococcales</taxon>
        <taxon>Microbacteriaceae</taxon>
        <taxon>Microbacterium</taxon>
    </lineage>
</organism>
<dbReference type="STRING" id="582680.RS86_03573"/>
<evidence type="ECO:0000313" key="4">
    <source>
        <dbReference type="Proteomes" id="UP000033740"/>
    </source>
</evidence>
<evidence type="ECO:0000313" key="3">
    <source>
        <dbReference type="EMBL" id="KJL31450.1"/>
    </source>
</evidence>